<evidence type="ECO:0000256" key="9">
    <source>
        <dbReference type="ARBA" id="ARBA00038276"/>
    </source>
</evidence>
<dbReference type="PANTHER" id="PTHR33571">
    <property type="entry name" value="SSL8005 PROTEIN"/>
    <property type="match status" value="1"/>
</dbReference>
<dbReference type="InterPro" id="IPR002934">
    <property type="entry name" value="Polymerase_NTP_transf_dom"/>
</dbReference>
<keyword evidence="3" id="KW-0808">Transferase</keyword>
<comment type="similarity">
    <text evidence="9">Belongs to the MntA antitoxin family.</text>
</comment>
<dbReference type="InterPro" id="IPR010982">
    <property type="entry name" value="Lambda_DNA-bd_dom_sf"/>
</dbReference>
<dbReference type="Pfam" id="PF01381">
    <property type="entry name" value="HTH_3"/>
    <property type="match status" value="1"/>
</dbReference>
<comment type="cofactor">
    <cofactor evidence="1">
        <name>Mg(2+)</name>
        <dbReference type="ChEBI" id="CHEBI:18420"/>
    </cofactor>
</comment>
<dbReference type="SUPFAM" id="SSF47413">
    <property type="entry name" value="lambda repressor-like DNA-binding domains"/>
    <property type="match status" value="1"/>
</dbReference>
<dbReference type="GeneID" id="303295638"/>
<dbReference type="RefSeq" id="WP_343921931.1">
    <property type="nucleotide sequence ID" value="NZ_BAAAIR010000004.1"/>
</dbReference>
<accession>A0ABW0FKG5</accession>
<evidence type="ECO:0000256" key="5">
    <source>
        <dbReference type="ARBA" id="ARBA00022723"/>
    </source>
</evidence>
<keyword evidence="6" id="KW-0547">Nucleotide-binding</keyword>
<dbReference type="Gene3D" id="3.30.460.10">
    <property type="entry name" value="Beta Polymerase, domain 2"/>
    <property type="match status" value="1"/>
</dbReference>
<dbReference type="Gene3D" id="1.10.260.40">
    <property type="entry name" value="lambda repressor-like DNA-binding domains"/>
    <property type="match status" value="1"/>
</dbReference>
<evidence type="ECO:0000256" key="6">
    <source>
        <dbReference type="ARBA" id="ARBA00022741"/>
    </source>
</evidence>
<evidence type="ECO:0000313" key="11">
    <source>
        <dbReference type="EMBL" id="MFC5298649.1"/>
    </source>
</evidence>
<keyword evidence="4" id="KW-0548">Nucleotidyltransferase</keyword>
<organism evidence="11 12">
    <name type="scientific">Brachybacterium tyrofermentans</name>
    <dbReference type="NCBI Taxonomy" id="47848"/>
    <lineage>
        <taxon>Bacteria</taxon>
        <taxon>Bacillati</taxon>
        <taxon>Actinomycetota</taxon>
        <taxon>Actinomycetes</taxon>
        <taxon>Micrococcales</taxon>
        <taxon>Dermabacteraceae</taxon>
        <taxon>Brachybacterium</taxon>
    </lineage>
</organism>
<dbReference type="InterPro" id="IPR043519">
    <property type="entry name" value="NT_sf"/>
</dbReference>
<evidence type="ECO:0000259" key="10">
    <source>
        <dbReference type="PROSITE" id="PS50943"/>
    </source>
</evidence>
<keyword evidence="5" id="KW-0479">Metal-binding</keyword>
<sequence>MTVTVHDAPGILRAAREDAGMTQSALAEAVGARQPHIAGIESGRRPVSPELLARLLAAADYRPSLALAAHRDELLTLGADLGVRDIQVFGSVARGADHHSSDIDLFVDVDPDAGPLAYATFVADATELLGFAVDVVVDDHDAPAHIRRTAIPL</sequence>
<dbReference type="SMART" id="SM00530">
    <property type="entry name" value="HTH_XRE"/>
    <property type="match status" value="1"/>
</dbReference>
<dbReference type="Proteomes" id="UP001595937">
    <property type="component" value="Unassembled WGS sequence"/>
</dbReference>
<evidence type="ECO:0000313" key="12">
    <source>
        <dbReference type="Proteomes" id="UP001595937"/>
    </source>
</evidence>
<evidence type="ECO:0000256" key="7">
    <source>
        <dbReference type="ARBA" id="ARBA00022840"/>
    </source>
</evidence>
<evidence type="ECO:0000256" key="3">
    <source>
        <dbReference type="ARBA" id="ARBA00022679"/>
    </source>
</evidence>
<dbReference type="PROSITE" id="PS50943">
    <property type="entry name" value="HTH_CROC1"/>
    <property type="match status" value="1"/>
</dbReference>
<dbReference type="Pfam" id="PF01909">
    <property type="entry name" value="NTP_transf_2"/>
    <property type="match status" value="1"/>
</dbReference>
<dbReference type="InterPro" id="IPR052038">
    <property type="entry name" value="Type-VII_TA_antitoxin"/>
</dbReference>
<keyword evidence="12" id="KW-1185">Reference proteome</keyword>
<gene>
    <name evidence="11" type="ORF">ACFPK8_14135</name>
</gene>
<protein>
    <submittedName>
        <fullName evidence="11">Helix-turn-helix domain-containing protein</fullName>
    </submittedName>
</protein>
<evidence type="ECO:0000256" key="2">
    <source>
        <dbReference type="ARBA" id="ARBA00022649"/>
    </source>
</evidence>
<keyword evidence="2" id="KW-1277">Toxin-antitoxin system</keyword>
<evidence type="ECO:0000256" key="4">
    <source>
        <dbReference type="ARBA" id="ARBA00022695"/>
    </source>
</evidence>
<dbReference type="EMBL" id="JBHSLN010000078">
    <property type="protein sequence ID" value="MFC5298649.1"/>
    <property type="molecule type" value="Genomic_DNA"/>
</dbReference>
<dbReference type="CDD" id="cd05403">
    <property type="entry name" value="NT_KNTase_like"/>
    <property type="match status" value="1"/>
</dbReference>
<evidence type="ECO:0000256" key="8">
    <source>
        <dbReference type="ARBA" id="ARBA00022842"/>
    </source>
</evidence>
<reference evidence="12" key="1">
    <citation type="journal article" date="2019" name="Int. J. Syst. Evol. Microbiol.">
        <title>The Global Catalogue of Microorganisms (GCM) 10K type strain sequencing project: providing services to taxonomists for standard genome sequencing and annotation.</title>
        <authorList>
            <consortium name="The Broad Institute Genomics Platform"/>
            <consortium name="The Broad Institute Genome Sequencing Center for Infectious Disease"/>
            <person name="Wu L."/>
            <person name="Ma J."/>
        </authorList>
    </citation>
    <scope>NUCLEOTIDE SEQUENCE [LARGE SCALE GENOMIC DNA]</scope>
    <source>
        <strain evidence="12">CGMCC 1.16455</strain>
    </source>
</reference>
<keyword evidence="8" id="KW-0460">Magnesium</keyword>
<evidence type="ECO:0000256" key="1">
    <source>
        <dbReference type="ARBA" id="ARBA00001946"/>
    </source>
</evidence>
<feature type="domain" description="HTH cro/C1-type" evidence="10">
    <location>
        <begin position="12"/>
        <end position="66"/>
    </location>
</feature>
<proteinExistence type="inferred from homology"/>
<dbReference type="PANTHER" id="PTHR33571:SF12">
    <property type="entry name" value="BSL3053 PROTEIN"/>
    <property type="match status" value="1"/>
</dbReference>
<dbReference type="InterPro" id="IPR001387">
    <property type="entry name" value="Cro/C1-type_HTH"/>
</dbReference>
<comment type="caution">
    <text evidence="11">The sequence shown here is derived from an EMBL/GenBank/DDBJ whole genome shotgun (WGS) entry which is preliminary data.</text>
</comment>
<dbReference type="SUPFAM" id="SSF81301">
    <property type="entry name" value="Nucleotidyltransferase"/>
    <property type="match status" value="1"/>
</dbReference>
<dbReference type="CDD" id="cd00093">
    <property type="entry name" value="HTH_XRE"/>
    <property type="match status" value="1"/>
</dbReference>
<keyword evidence="7" id="KW-0067">ATP-binding</keyword>
<name>A0ABW0FKG5_9MICO</name>